<organism evidence="1">
    <name type="scientific">marine sediment metagenome</name>
    <dbReference type="NCBI Taxonomy" id="412755"/>
    <lineage>
        <taxon>unclassified sequences</taxon>
        <taxon>metagenomes</taxon>
        <taxon>ecological metagenomes</taxon>
    </lineage>
</organism>
<evidence type="ECO:0000313" key="1">
    <source>
        <dbReference type="EMBL" id="KKK54957.1"/>
    </source>
</evidence>
<dbReference type="AlphaFoldDB" id="A0A0F8WDQ8"/>
<gene>
    <name evidence="1" type="ORF">LCGC14_3079420</name>
</gene>
<protein>
    <submittedName>
        <fullName evidence="1">Uncharacterized protein</fullName>
    </submittedName>
</protein>
<reference evidence="1" key="1">
    <citation type="journal article" date="2015" name="Nature">
        <title>Complex archaea that bridge the gap between prokaryotes and eukaryotes.</title>
        <authorList>
            <person name="Spang A."/>
            <person name="Saw J.H."/>
            <person name="Jorgensen S.L."/>
            <person name="Zaremba-Niedzwiedzka K."/>
            <person name="Martijn J."/>
            <person name="Lind A.E."/>
            <person name="van Eijk R."/>
            <person name="Schleper C."/>
            <person name="Guy L."/>
            <person name="Ettema T.J."/>
        </authorList>
    </citation>
    <scope>NUCLEOTIDE SEQUENCE</scope>
</reference>
<proteinExistence type="predicted"/>
<feature type="non-terminal residue" evidence="1">
    <location>
        <position position="185"/>
    </location>
</feature>
<dbReference type="EMBL" id="LAZR01065727">
    <property type="protein sequence ID" value="KKK54957.1"/>
    <property type="molecule type" value="Genomic_DNA"/>
</dbReference>
<accession>A0A0F8WDQ8</accession>
<name>A0A0F8WDQ8_9ZZZZ</name>
<comment type="caution">
    <text evidence="1">The sequence shown here is derived from an EMBL/GenBank/DDBJ whole genome shotgun (WGS) entry which is preliminary data.</text>
</comment>
<sequence>MEAEPGTAVATREPAMVLISPETIQAITTNIQLAEQMVTRVLSPEVDYGQVVGIRGKILFDPGAAKIMAAFNCYARHRVLRYSTEGQMTCIIQAEIVDRNSQQVVAMGIGAASTTESKWKYRWVSDPVEYGFPMEIVPTLKTRERNHQMEYRIPNPEEGDLVHTLAAMAAKRAEVDAVRSLPGVG</sequence>